<protein>
    <recommendedName>
        <fullName evidence="3">MAM domain-containing protein</fullName>
    </recommendedName>
</protein>
<comment type="caution">
    <text evidence="4">The sequence shown here is derived from an EMBL/GenBank/DDBJ whole genome shotgun (WGS) entry which is preliminary data.</text>
</comment>
<accession>A0A820DYD3</accession>
<dbReference type="InterPro" id="IPR023415">
    <property type="entry name" value="LDLR_class-A_CS"/>
</dbReference>
<feature type="disulfide bond" evidence="2">
    <location>
        <begin position="92"/>
        <end position="107"/>
    </location>
</feature>
<dbReference type="Gene3D" id="2.60.120.200">
    <property type="match status" value="3"/>
</dbReference>
<feature type="non-terminal residue" evidence="4">
    <location>
        <position position="370"/>
    </location>
</feature>
<dbReference type="Proteomes" id="UP000663836">
    <property type="component" value="Unassembled WGS sequence"/>
</dbReference>
<proteinExistence type="predicted"/>
<gene>
    <name evidence="4" type="ORF">JBS370_LOCUS38206</name>
</gene>
<dbReference type="InterPro" id="IPR051560">
    <property type="entry name" value="MAM_domain-containing"/>
</dbReference>
<dbReference type="Gene3D" id="4.10.400.10">
    <property type="entry name" value="Low-density Lipoprotein Receptor"/>
    <property type="match status" value="1"/>
</dbReference>
<dbReference type="SMART" id="SM00137">
    <property type="entry name" value="MAM"/>
    <property type="match status" value="2"/>
</dbReference>
<evidence type="ECO:0000313" key="4">
    <source>
        <dbReference type="EMBL" id="CAF4238563.1"/>
    </source>
</evidence>
<dbReference type="SUPFAM" id="SSF49899">
    <property type="entry name" value="Concanavalin A-like lectins/glucanases"/>
    <property type="match status" value="2"/>
</dbReference>
<feature type="domain" description="MAM" evidence="3">
    <location>
        <begin position="1"/>
        <end position="50"/>
    </location>
</feature>
<dbReference type="AlphaFoldDB" id="A0A820DYD3"/>
<sequence>LGERGNVWIRHELKLDYTIPFQVLIEGVVGASFLSEIGLDDTVFTPECQPYESSELPMTTMTTSTAAPKPCPLAEQFRCAGIDTCIDKKRVCDFIVDCPDASDEDRCGPFNFEKGLYIHVAGDMGDFYELAELRSPLLPASSSECQIIFYYWLVGNSTGILGLFSLGNTSALWSRSSAPANRWNRATVNVGANPAGWRLVFEFEPNLDFFGGWTDDVAIDDISFSQCNANRSQYIIGCDFEKDFCSWETNGLADFNWIRTSSQTSSIDTGPSGDHTTGTGYYIYIEASLPQKPGDRAWLASPLISPTPSTCLIFYYHMFGPDIRTLNVMLQTSLSNLTIFTRNGPQGNQWRKGEVDFQSTLSYKLIFEGI</sequence>
<dbReference type="PROSITE" id="PS50060">
    <property type="entry name" value="MAM_2"/>
    <property type="match status" value="3"/>
</dbReference>
<feature type="domain" description="MAM" evidence="3">
    <location>
        <begin position="236"/>
        <end position="370"/>
    </location>
</feature>
<dbReference type="PROSITE" id="PS50068">
    <property type="entry name" value="LDLRA_2"/>
    <property type="match status" value="1"/>
</dbReference>
<dbReference type="Pfam" id="PF00629">
    <property type="entry name" value="MAM"/>
    <property type="match status" value="2"/>
</dbReference>
<dbReference type="CDD" id="cd06263">
    <property type="entry name" value="MAM"/>
    <property type="match status" value="1"/>
</dbReference>
<feature type="non-terminal residue" evidence="4">
    <location>
        <position position="1"/>
    </location>
</feature>
<dbReference type="EMBL" id="CAJOBD010020086">
    <property type="protein sequence ID" value="CAF4238563.1"/>
    <property type="molecule type" value="Genomic_DNA"/>
</dbReference>
<dbReference type="SUPFAM" id="SSF57424">
    <property type="entry name" value="LDL receptor-like module"/>
    <property type="match status" value="1"/>
</dbReference>
<dbReference type="Pfam" id="PF00057">
    <property type="entry name" value="Ldl_recept_a"/>
    <property type="match status" value="1"/>
</dbReference>
<feature type="domain" description="MAM" evidence="3">
    <location>
        <begin position="103"/>
        <end position="229"/>
    </location>
</feature>
<evidence type="ECO:0000313" key="5">
    <source>
        <dbReference type="Proteomes" id="UP000663836"/>
    </source>
</evidence>
<dbReference type="GO" id="GO:0016020">
    <property type="term" value="C:membrane"/>
    <property type="evidence" value="ECO:0007669"/>
    <property type="project" value="InterPro"/>
</dbReference>
<dbReference type="PROSITE" id="PS01209">
    <property type="entry name" value="LDLRA_1"/>
    <property type="match status" value="1"/>
</dbReference>
<dbReference type="CDD" id="cd00112">
    <property type="entry name" value="LDLa"/>
    <property type="match status" value="1"/>
</dbReference>
<dbReference type="InterPro" id="IPR013320">
    <property type="entry name" value="ConA-like_dom_sf"/>
</dbReference>
<evidence type="ECO:0000259" key="3">
    <source>
        <dbReference type="PROSITE" id="PS50060"/>
    </source>
</evidence>
<dbReference type="SMART" id="SM00192">
    <property type="entry name" value="LDLa"/>
    <property type="match status" value="1"/>
</dbReference>
<organism evidence="4 5">
    <name type="scientific">Rotaria sordida</name>
    <dbReference type="NCBI Taxonomy" id="392033"/>
    <lineage>
        <taxon>Eukaryota</taxon>
        <taxon>Metazoa</taxon>
        <taxon>Spiralia</taxon>
        <taxon>Gnathifera</taxon>
        <taxon>Rotifera</taxon>
        <taxon>Eurotatoria</taxon>
        <taxon>Bdelloidea</taxon>
        <taxon>Philodinida</taxon>
        <taxon>Philodinidae</taxon>
        <taxon>Rotaria</taxon>
    </lineage>
</organism>
<name>A0A820DYD3_9BILA</name>
<reference evidence="4" key="1">
    <citation type="submission" date="2021-02" db="EMBL/GenBank/DDBJ databases">
        <authorList>
            <person name="Nowell W R."/>
        </authorList>
    </citation>
    <scope>NUCLEOTIDE SEQUENCE</scope>
</reference>
<evidence type="ECO:0000256" key="1">
    <source>
        <dbReference type="ARBA" id="ARBA00023157"/>
    </source>
</evidence>
<dbReference type="InterPro" id="IPR000998">
    <property type="entry name" value="MAM_dom"/>
</dbReference>
<comment type="caution">
    <text evidence="2">Lacks conserved residue(s) required for the propagation of feature annotation.</text>
</comment>
<dbReference type="InterPro" id="IPR002172">
    <property type="entry name" value="LDrepeatLR_classA_rpt"/>
</dbReference>
<dbReference type="InterPro" id="IPR036055">
    <property type="entry name" value="LDL_receptor-like_sf"/>
</dbReference>
<dbReference type="PROSITE" id="PS00740">
    <property type="entry name" value="MAM_1"/>
    <property type="match status" value="1"/>
</dbReference>
<dbReference type="PANTHER" id="PTHR23282:SF101">
    <property type="entry name" value="MAM DOMAIN-CONTAINING PROTEIN"/>
    <property type="match status" value="1"/>
</dbReference>
<keyword evidence="1 2" id="KW-1015">Disulfide bond</keyword>
<evidence type="ECO:0000256" key="2">
    <source>
        <dbReference type="PROSITE-ProRule" id="PRU00124"/>
    </source>
</evidence>
<dbReference type="PANTHER" id="PTHR23282">
    <property type="entry name" value="APICAL ENDOSOMAL GLYCOPROTEIN PRECURSOR"/>
    <property type="match status" value="1"/>
</dbReference>